<dbReference type="GO" id="GO:1990904">
    <property type="term" value="C:ribonucleoprotein complex"/>
    <property type="evidence" value="ECO:0007669"/>
    <property type="project" value="UniProtKB-KW"/>
</dbReference>
<reference evidence="7" key="1">
    <citation type="submission" date="2020-11" db="EMBL/GenBank/DDBJ databases">
        <title>Connecting structure to function with the recovery of over 1000 high-quality activated sludge metagenome-assembled genomes encoding full-length rRNA genes using long-read sequencing.</title>
        <authorList>
            <person name="Singleton C.M."/>
            <person name="Petriglieri F."/>
            <person name="Kristensen J.M."/>
            <person name="Kirkegaard R.H."/>
            <person name="Michaelsen T.Y."/>
            <person name="Andersen M.H."/>
            <person name="Karst S.M."/>
            <person name="Dueholm M.S."/>
            <person name="Nielsen P.H."/>
            <person name="Albertsen M."/>
        </authorList>
    </citation>
    <scope>NUCLEOTIDE SEQUENCE</scope>
    <source>
        <strain evidence="7">Fred_18-Q3-R57-64_BAT3C.431</strain>
    </source>
</reference>
<evidence type="ECO:0000256" key="4">
    <source>
        <dbReference type="ARBA" id="ARBA00035230"/>
    </source>
</evidence>
<evidence type="ECO:0000256" key="5">
    <source>
        <dbReference type="ARBA" id="ARBA00035378"/>
    </source>
</evidence>
<keyword evidence="2" id="KW-0689">Ribosomal protein</keyword>
<dbReference type="Pfam" id="PF01198">
    <property type="entry name" value="Ribosomal_L31e"/>
    <property type="match status" value="1"/>
</dbReference>
<dbReference type="Gene3D" id="3.10.440.10">
    <property type="match status" value="1"/>
</dbReference>
<proteinExistence type="inferred from homology"/>
<comment type="similarity">
    <text evidence="1">Belongs to the eukaryotic ribosomal protein eL31 family.</text>
</comment>
<keyword evidence="3" id="KW-0687">Ribonucleoprotein</keyword>
<dbReference type="GO" id="GO:0005840">
    <property type="term" value="C:ribosome"/>
    <property type="evidence" value="ECO:0007669"/>
    <property type="project" value="UniProtKB-KW"/>
</dbReference>
<dbReference type="Proteomes" id="UP000596004">
    <property type="component" value="Chromosome"/>
</dbReference>
<feature type="region of interest" description="Disordered" evidence="6">
    <location>
        <begin position="91"/>
        <end position="138"/>
    </location>
</feature>
<accession>A0A7T9DJY9</accession>
<dbReference type="SMART" id="SM01380">
    <property type="entry name" value="Ribosomal_L31e"/>
    <property type="match status" value="1"/>
</dbReference>
<organism evidence="7">
    <name type="scientific">Candidatus Iainarchaeum sp</name>
    <dbReference type="NCBI Taxonomy" id="3101447"/>
    <lineage>
        <taxon>Archaea</taxon>
        <taxon>Candidatus Iainarchaeota</taxon>
        <taxon>Candidatus Iainarchaeia</taxon>
        <taxon>Candidatus Iainarchaeales</taxon>
        <taxon>Candidatus Iainarchaeaceae</taxon>
        <taxon>Candidatus Iainarchaeum</taxon>
    </lineage>
</organism>
<dbReference type="GO" id="GO:0006412">
    <property type="term" value="P:translation"/>
    <property type="evidence" value="ECO:0007669"/>
    <property type="project" value="InterPro"/>
</dbReference>
<evidence type="ECO:0000256" key="1">
    <source>
        <dbReference type="ARBA" id="ARBA00010808"/>
    </source>
</evidence>
<evidence type="ECO:0000313" key="7">
    <source>
        <dbReference type="EMBL" id="QQR92728.1"/>
    </source>
</evidence>
<evidence type="ECO:0000256" key="6">
    <source>
        <dbReference type="SAM" id="MobiDB-lite"/>
    </source>
</evidence>
<dbReference type="GO" id="GO:0003735">
    <property type="term" value="F:structural constituent of ribosome"/>
    <property type="evidence" value="ECO:0007669"/>
    <property type="project" value="InterPro"/>
</dbReference>
<dbReference type="EMBL" id="CP064981">
    <property type="protein sequence ID" value="QQR92728.1"/>
    <property type="molecule type" value="Genomic_DNA"/>
</dbReference>
<sequence length="138" mass="15533">MQENHTIHLNNMVRIPRTRFANKVLYAVKNYVKKHTRAAEKNIRISNEVNAAIFARGIQHKLNSIDVAFKKKEDLLYVFLQNGKELKAFSEKAKPVEKKGAAKKEAKAEEKKAEAPTKATNDTKVEAHPKKAATAPAK</sequence>
<gene>
    <name evidence="7" type="ORF">IPJ89_00600</name>
</gene>
<dbReference type="AlphaFoldDB" id="A0A7T9DJY9"/>
<name>A0A7T9DJY9_9ARCH</name>
<evidence type="ECO:0000256" key="3">
    <source>
        <dbReference type="ARBA" id="ARBA00023274"/>
    </source>
</evidence>
<dbReference type="InterPro" id="IPR023621">
    <property type="entry name" value="Ribosomal_eL31_dom_sf"/>
</dbReference>
<protein>
    <recommendedName>
        <fullName evidence="4">Large ribosomal subunit protein eL31</fullName>
    </recommendedName>
    <alternativeName>
        <fullName evidence="5">50S ribosomal protein L31e</fullName>
    </alternativeName>
</protein>
<dbReference type="SUPFAM" id="SSF54575">
    <property type="entry name" value="Ribosomal protein L31e"/>
    <property type="match status" value="1"/>
</dbReference>
<evidence type="ECO:0000256" key="2">
    <source>
        <dbReference type="ARBA" id="ARBA00022980"/>
    </source>
</evidence>
<dbReference type="InterPro" id="IPR000054">
    <property type="entry name" value="Ribosomal_eL31"/>
</dbReference>
<feature type="compositionally biased region" description="Basic and acidic residues" evidence="6">
    <location>
        <begin position="91"/>
        <end position="129"/>
    </location>
</feature>